<dbReference type="RefSeq" id="WP_011498892.1">
    <property type="nucleotide sequence ID" value="NC_007955.1"/>
</dbReference>
<name>Q12XT9_METBU</name>
<protein>
    <recommendedName>
        <fullName evidence="1">Transcriptional regulator HTH-type FeoC domain-containing protein</fullName>
    </recommendedName>
</protein>
<dbReference type="InterPro" id="IPR036390">
    <property type="entry name" value="WH_DNA-bd_sf"/>
</dbReference>
<feature type="domain" description="Transcriptional regulator HTH-type FeoC" evidence="1">
    <location>
        <begin position="9"/>
        <end position="68"/>
    </location>
</feature>
<dbReference type="SUPFAM" id="SSF46785">
    <property type="entry name" value="Winged helix' DNA-binding domain"/>
    <property type="match status" value="1"/>
</dbReference>
<dbReference type="EMBL" id="CP000300">
    <property type="protein sequence ID" value="ABE51737.1"/>
    <property type="molecule type" value="Genomic_DNA"/>
</dbReference>
<evidence type="ECO:0000259" key="1">
    <source>
        <dbReference type="Pfam" id="PF09012"/>
    </source>
</evidence>
<organism evidence="2 3">
    <name type="scientific">Methanococcoides burtonii (strain DSM 6242 / NBRC 107633 / OCM 468 / ACE-M)</name>
    <dbReference type="NCBI Taxonomy" id="259564"/>
    <lineage>
        <taxon>Archaea</taxon>
        <taxon>Methanobacteriati</taxon>
        <taxon>Methanobacteriota</taxon>
        <taxon>Stenosarchaea group</taxon>
        <taxon>Methanomicrobia</taxon>
        <taxon>Methanosarcinales</taxon>
        <taxon>Methanosarcinaceae</taxon>
        <taxon>Methanococcoides</taxon>
    </lineage>
</organism>
<dbReference type="OrthoDB" id="131511at2157"/>
<dbReference type="InterPro" id="IPR036388">
    <property type="entry name" value="WH-like_DNA-bd_sf"/>
</dbReference>
<dbReference type="Gene3D" id="1.10.10.10">
    <property type="entry name" value="Winged helix-like DNA-binding domain superfamily/Winged helix DNA-binding domain"/>
    <property type="match status" value="1"/>
</dbReference>
<gene>
    <name evidence="2" type="ordered locus">Mbur_0781</name>
</gene>
<evidence type="ECO:0000313" key="3">
    <source>
        <dbReference type="Proteomes" id="UP000001979"/>
    </source>
</evidence>
<dbReference type="HOGENOM" id="CLU_178217_0_0_2"/>
<dbReference type="STRING" id="259564.Mbur_0781"/>
<accession>Q12XT9</accession>
<dbReference type="AlphaFoldDB" id="Q12XT9"/>
<dbReference type="GeneID" id="3996686"/>
<dbReference type="Proteomes" id="UP000001979">
    <property type="component" value="Chromosome"/>
</dbReference>
<dbReference type="Pfam" id="PF09012">
    <property type="entry name" value="FeoC"/>
    <property type="match status" value="1"/>
</dbReference>
<sequence length="110" mass="12256">MMIGYRYMLKEVATILSQDNITFGELSRRLNLGPKELKELLETMERKGDIEISCMSPPPDTTSCAGCGMGHACPGTNLGIGRTYRLTENGRKVCCEQHSFEKEDRKGGRP</sequence>
<dbReference type="InterPro" id="IPR015102">
    <property type="entry name" value="Tscrpt_reg_HTH_FeoC"/>
</dbReference>
<evidence type="ECO:0000313" key="2">
    <source>
        <dbReference type="EMBL" id="ABE51737.1"/>
    </source>
</evidence>
<dbReference type="KEGG" id="mbu:Mbur_0781"/>
<proteinExistence type="predicted"/>
<reference evidence="3" key="1">
    <citation type="journal article" date="2009" name="ISME J.">
        <title>The genome sequence of the psychrophilic archaeon, Methanococcoides burtonii: the role of genome evolution in cold adaptation.</title>
        <authorList>
            <person name="Allen M.A."/>
            <person name="Lauro F.M."/>
            <person name="Williams T.J."/>
            <person name="Burg D."/>
            <person name="Siddiqui K.S."/>
            <person name="De Francisci D."/>
            <person name="Chong K.W."/>
            <person name="Pilak O."/>
            <person name="Chew H.H."/>
            <person name="De Maere M.Z."/>
            <person name="Ting L."/>
            <person name="Katrib M."/>
            <person name="Ng C."/>
            <person name="Sowers K.R."/>
            <person name="Galperin M.Y."/>
            <person name="Anderson I.J."/>
            <person name="Ivanova N."/>
            <person name="Dalin E."/>
            <person name="Martinez M."/>
            <person name="Lapidus A."/>
            <person name="Hauser L."/>
            <person name="Land M."/>
            <person name="Thomas T."/>
            <person name="Cavicchioli R."/>
        </authorList>
    </citation>
    <scope>NUCLEOTIDE SEQUENCE [LARGE SCALE GENOMIC DNA]</scope>
    <source>
        <strain evidence="3">DSM 6242 / NBRC 107633 / OCM 468 / ACE-M</strain>
    </source>
</reference>
<keyword evidence="3" id="KW-1185">Reference proteome</keyword>